<sequence>MANLHVMTTSNPRSDYAFSWTIENFLYSSKQLFGPPFSPISGFPESFRFECENKLTYCPTNFNNELCFKYCRVFHVRLAHLNAKELQMYVSADITLSNTKMILFCKSCDIMRLRQTKISLIAYRPDKFNEKIFMEGLRDSKLKLEGTLTFSGYELSTSVSVEPLALQQPSGNCAISELVKDFKAMYEDGRCSDVTFTIGDEKLPAHKAILAARSPVFAEMFEHRLHENITNVTIEDIYTNTFKDFLLFLYTGGVGDSTCESLVSLYPVSKKYQVLSLQKFCVLSLSSVLTVDYASDVLLLADMYEDKEC</sequence>
<evidence type="ECO:0000259" key="1">
    <source>
        <dbReference type="PROSITE" id="PS50097"/>
    </source>
</evidence>
<organism evidence="2 3">
    <name type="scientific">Oedothorax gibbosus</name>
    <dbReference type="NCBI Taxonomy" id="931172"/>
    <lineage>
        <taxon>Eukaryota</taxon>
        <taxon>Metazoa</taxon>
        <taxon>Ecdysozoa</taxon>
        <taxon>Arthropoda</taxon>
        <taxon>Chelicerata</taxon>
        <taxon>Arachnida</taxon>
        <taxon>Araneae</taxon>
        <taxon>Araneomorphae</taxon>
        <taxon>Entelegynae</taxon>
        <taxon>Araneoidea</taxon>
        <taxon>Linyphiidae</taxon>
        <taxon>Erigoninae</taxon>
        <taxon>Oedothorax</taxon>
    </lineage>
</organism>
<feature type="domain" description="BTB" evidence="1">
    <location>
        <begin position="192"/>
        <end position="258"/>
    </location>
</feature>
<accession>A0AAV6TVV7</accession>
<comment type="caution">
    <text evidence="2">The sequence shown here is derived from an EMBL/GenBank/DDBJ whole genome shotgun (WGS) entry which is preliminary data.</text>
</comment>
<dbReference type="InterPro" id="IPR011333">
    <property type="entry name" value="SKP1/BTB/POZ_sf"/>
</dbReference>
<keyword evidence="3" id="KW-1185">Reference proteome</keyword>
<name>A0AAV6TVV7_9ARAC</name>
<dbReference type="EMBL" id="JAFNEN010000940">
    <property type="protein sequence ID" value="KAG8175894.1"/>
    <property type="molecule type" value="Genomic_DNA"/>
</dbReference>
<dbReference type="PROSITE" id="PS50097">
    <property type="entry name" value="BTB"/>
    <property type="match status" value="1"/>
</dbReference>
<dbReference type="SUPFAM" id="SSF54695">
    <property type="entry name" value="POZ domain"/>
    <property type="match status" value="1"/>
</dbReference>
<dbReference type="Gene3D" id="3.30.710.10">
    <property type="entry name" value="Potassium Channel Kv1.1, Chain A"/>
    <property type="match status" value="1"/>
</dbReference>
<protein>
    <recommendedName>
        <fullName evidence="1">BTB domain-containing protein</fullName>
    </recommendedName>
</protein>
<dbReference type="AlphaFoldDB" id="A0AAV6TVV7"/>
<dbReference type="SMART" id="SM00225">
    <property type="entry name" value="BTB"/>
    <property type="match status" value="1"/>
</dbReference>
<gene>
    <name evidence="2" type="ORF">JTE90_019315</name>
</gene>
<evidence type="ECO:0000313" key="3">
    <source>
        <dbReference type="Proteomes" id="UP000827092"/>
    </source>
</evidence>
<dbReference type="InterPro" id="IPR000210">
    <property type="entry name" value="BTB/POZ_dom"/>
</dbReference>
<dbReference type="Pfam" id="PF00651">
    <property type="entry name" value="BTB"/>
    <property type="match status" value="1"/>
</dbReference>
<proteinExistence type="predicted"/>
<evidence type="ECO:0000313" key="2">
    <source>
        <dbReference type="EMBL" id="KAG8175894.1"/>
    </source>
</evidence>
<dbReference type="PANTHER" id="PTHR24413">
    <property type="entry name" value="SPECKLE-TYPE POZ PROTEIN"/>
    <property type="match status" value="1"/>
</dbReference>
<reference evidence="2 3" key="1">
    <citation type="journal article" date="2022" name="Nat. Ecol. Evol.">
        <title>A masculinizing supergene underlies an exaggerated male reproductive morph in a spider.</title>
        <authorList>
            <person name="Hendrickx F."/>
            <person name="De Corte Z."/>
            <person name="Sonet G."/>
            <person name="Van Belleghem S.M."/>
            <person name="Kostlbacher S."/>
            <person name="Vangestel C."/>
        </authorList>
    </citation>
    <scope>NUCLEOTIDE SEQUENCE [LARGE SCALE GENOMIC DNA]</scope>
    <source>
        <tissue evidence="2">Whole body</tissue>
    </source>
</reference>
<dbReference type="Proteomes" id="UP000827092">
    <property type="component" value="Unassembled WGS sequence"/>
</dbReference>